<feature type="compositionally biased region" description="Polar residues" evidence="3">
    <location>
        <begin position="90"/>
        <end position="144"/>
    </location>
</feature>
<keyword evidence="2" id="KW-0539">Nucleus</keyword>
<organism evidence="4 5">
    <name type="scientific">Basidiobolus ranarum</name>
    <dbReference type="NCBI Taxonomy" id="34480"/>
    <lineage>
        <taxon>Eukaryota</taxon>
        <taxon>Fungi</taxon>
        <taxon>Fungi incertae sedis</taxon>
        <taxon>Zoopagomycota</taxon>
        <taxon>Entomophthoromycotina</taxon>
        <taxon>Basidiobolomycetes</taxon>
        <taxon>Basidiobolales</taxon>
        <taxon>Basidiobolaceae</taxon>
        <taxon>Basidiobolus</taxon>
    </lineage>
</organism>
<reference evidence="4 5" key="1">
    <citation type="submission" date="2023-04" db="EMBL/GenBank/DDBJ databases">
        <title>Genome of Basidiobolus ranarum AG-B5.</title>
        <authorList>
            <person name="Stajich J.E."/>
            <person name="Carter-House D."/>
            <person name="Gryganskyi A."/>
        </authorList>
    </citation>
    <scope>NUCLEOTIDE SEQUENCE [LARGE SCALE GENOMIC DNA]</scope>
    <source>
        <strain evidence="4 5">AG-B5</strain>
    </source>
</reference>
<evidence type="ECO:0000313" key="4">
    <source>
        <dbReference type="EMBL" id="KAK9765935.1"/>
    </source>
</evidence>
<dbReference type="PANTHER" id="PTHR45093:SF2">
    <property type="entry name" value="LISH DOMAIN-CONTAINING PROTEIN"/>
    <property type="match status" value="1"/>
</dbReference>
<evidence type="ECO:0000256" key="3">
    <source>
        <dbReference type="SAM" id="MobiDB-lite"/>
    </source>
</evidence>
<comment type="caution">
    <text evidence="4">The sequence shown here is derived from an EMBL/GenBank/DDBJ whole genome shotgun (WGS) entry which is preliminary data.</text>
</comment>
<evidence type="ECO:0000256" key="2">
    <source>
        <dbReference type="ARBA" id="ARBA00023242"/>
    </source>
</evidence>
<evidence type="ECO:0000313" key="5">
    <source>
        <dbReference type="Proteomes" id="UP001479436"/>
    </source>
</evidence>
<comment type="subcellular location">
    <subcellularLocation>
        <location evidence="1">Nucleus</location>
    </subcellularLocation>
</comment>
<dbReference type="EMBL" id="JASJQH010000207">
    <property type="protein sequence ID" value="KAK9765935.1"/>
    <property type="molecule type" value="Genomic_DNA"/>
</dbReference>
<protein>
    <recommendedName>
        <fullName evidence="6">LisH domain-containing protein</fullName>
    </recommendedName>
</protein>
<dbReference type="Proteomes" id="UP001479436">
    <property type="component" value="Unassembled WGS sequence"/>
</dbReference>
<sequence>MSQPPTKNVWEGDKILNIYIYDYCLKRNWTAAAQAILNEAQVPQDSTVPIDSPHGFLYEWWVVFWDIFSARTNKTGSKDAQTFIERQNLKPESSQFNQLQTQKAPGQPTQQPGQNLPVGVQNQQSSTSQVGGPQNQTNSVSNPNINSLRLNLTAKPNSPVINNPSQVNPNANGPGAANAFSPPQTNAQLPGNAMGIGENNGMHNQVPGQTIPGQNPQMQAGMRGGVNPVIVQQIMQTLGLAGRDPSTLNNNEKQAILSVMKRPEIQHQIAAQMQRPGGNMQGVPGMGGMTAAQMAQAKNAQMAMQQQQGGQPGIWSSNIWHIEVYINSP</sequence>
<proteinExistence type="predicted"/>
<feature type="region of interest" description="Disordered" evidence="3">
    <location>
        <begin position="89"/>
        <end position="144"/>
    </location>
</feature>
<gene>
    <name evidence="4" type="ORF">K7432_005345</name>
</gene>
<keyword evidence="5" id="KW-1185">Reference proteome</keyword>
<evidence type="ECO:0000256" key="1">
    <source>
        <dbReference type="ARBA" id="ARBA00004123"/>
    </source>
</evidence>
<evidence type="ECO:0008006" key="6">
    <source>
        <dbReference type="Google" id="ProtNLM"/>
    </source>
</evidence>
<dbReference type="PANTHER" id="PTHR45093">
    <property type="entry name" value="TRANSCRIPTION ACTIVATOR MSS11"/>
    <property type="match status" value="1"/>
</dbReference>
<accession>A0ABR2WWQ0</accession>
<name>A0ABR2WWQ0_9FUNG</name>